<reference evidence="1 2" key="1">
    <citation type="submission" date="2023-03" db="EMBL/GenBank/DDBJ databases">
        <title>Novel Species.</title>
        <authorList>
            <person name="Ma S."/>
        </authorList>
    </citation>
    <scope>NUCLEOTIDE SEQUENCE [LARGE SCALE GENOMIC DNA]</scope>
    <source>
        <strain evidence="1 2">LIND6LT2</strain>
    </source>
</reference>
<accession>A0ABZ2Y0W0</accession>
<dbReference type="Proteomes" id="UP001486565">
    <property type="component" value="Chromosome"/>
</dbReference>
<dbReference type="RefSeq" id="WP_341875940.1">
    <property type="nucleotide sequence ID" value="NZ_CP121687.1"/>
</dbReference>
<protein>
    <submittedName>
        <fullName evidence="1">Uncharacterized protein</fullName>
    </submittedName>
</protein>
<evidence type="ECO:0000313" key="1">
    <source>
        <dbReference type="EMBL" id="WZL68932.1"/>
    </source>
</evidence>
<keyword evidence="2" id="KW-1185">Reference proteome</keyword>
<proteinExistence type="predicted"/>
<gene>
    <name evidence="1" type="ORF">QBE51_08880</name>
</gene>
<sequence length="224" mass="26445">MGYELVTIENVNRIKELLKNTALNDNIEIKIPNLDLSLTVDSVSVTMQNEEFLEEYSLDMEKVYFMYQESMPVLKIRNREYELFFNLGEWGYKTRIPKSHLVLGTNPLKFGSDYFCQIELSQAVEDDNYIYIIKNITKLAGEGAISRLNNGLGKDRDRKHQRRTELVDRLNAEVISYNNNDWLCIYKIDKDNLNNGDYYEEMFYEFMQQYLIYALTIESIVSEK</sequence>
<name>A0ABZ2Y0W0_9FIRM</name>
<dbReference type="EMBL" id="CP121687">
    <property type="protein sequence ID" value="WZL68932.1"/>
    <property type="molecule type" value="Genomic_DNA"/>
</dbReference>
<organism evidence="1 2">
    <name type="scientific">Defluviitalea saccharophila</name>
    <dbReference type="NCBI Taxonomy" id="879970"/>
    <lineage>
        <taxon>Bacteria</taxon>
        <taxon>Bacillati</taxon>
        <taxon>Bacillota</taxon>
        <taxon>Clostridia</taxon>
        <taxon>Lachnospirales</taxon>
        <taxon>Defluviitaleaceae</taxon>
        <taxon>Defluviitalea</taxon>
    </lineage>
</organism>
<evidence type="ECO:0000313" key="2">
    <source>
        <dbReference type="Proteomes" id="UP001486565"/>
    </source>
</evidence>